<dbReference type="EMBL" id="KI894022">
    <property type="protein sequence ID" value="OCF24702.1"/>
    <property type="molecule type" value="Genomic_DNA"/>
</dbReference>
<proteinExistence type="predicted"/>
<dbReference type="GeneID" id="30210562"/>
<evidence type="ECO:0000313" key="1">
    <source>
        <dbReference type="EMBL" id="OCF24702.1"/>
    </source>
</evidence>
<reference evidence="2" key="2">
    <citation type="submission" date="2013-07" db="EMBL/GenBank/DDBJ databases">
        <authorList>
            <consortium name="The Broad Institute Genome Sequencing Platform"/>
            <person name="Cuomo C."/>
            <person name="Litvintseva A."/>
            <person name="Chen Y."/>
            <person name="Heitman J."/>
            <person name="Sun S."/>
            <person name="Springer D."/>
            <person name="Dromer F."/>
            <person name="Young S.K."/>
            <person name="Zeng Q."/>
            <person name="Gargeya S."/>
            <person name="Fitzgerald M."/>
            <person name="Abouelleil A."/>
            <person name="Alvarado L."/>
            <person name="Berlin A.M."/>
            <person name="Chapman S.B."/>
            <person name="Dewar J."/>
            <person name="Goldberg J."/>
            <person name="Griggs A."/>
            <person name="Gujja S."/>
            <person name="Hansen M."/>
            <person name="Howarth C."/>
            <person name="Imamovic A."/>
            <person name="Larimer J."/>
            <person name="McCowan C."/>
            <person name="Murphy C."/>
            <person name="Pearson M."/>
            <person name="Priest M."/>
            <person name="Roberts A."/>
            <person name="Saif S."/>
            <person name="Shea T."/>
            <person name="Sykes S."/>
            <person name="Wortman J."/>
            <person name="Nusbaum C."/>
            <person name="Birren B."/>
        </authorList>
    </citation>
    <scope>NUCLEOTIDE SEQUENCE</scope>
    <source>
        <strain evidence="2">CBS 10118</strain>
    </source>
</reference>
<dbReference type="VEuPathDB" id="FungiDB:I302_06163"/>
<reference evidence="1" key="3">
    <citation type="submission" date="2014-01" db="EMBL/GenBank/DDBJ databases">
        <title>Evolution of pathogenesis and genome organization in the Tremellales.</title>
        <authorList>
            <person name="Cuomo C."/>
            <person name="Litvintseva A."/>
            <person name="Heitman J."/>
            <person name="Chen Y."/>
            <person name="Sun S."/>
            <person name="Springer D."/>
            <person name="Dromer F."/>
            <person name="Young S."/>
            <person name="Zeng Q."/>
            <person name="Chapman S."/>
            <person name="Gujja S."/>
            <person name="Saif S."/>
            <person name="Birren B."/>
        </authorList>
    </citation>
    <scope>NUCLEOTIDE SEQUENCE</scope>
    <source>
        <strain evidence="1">CBS 10118</strain>
    </source>
</reference>
<dbReference type="RefSeq" id="XP_019045772.1">
    <property type="nucleotide sequence ID" value="XM_019192775.1"/>
</dbReference>
<dbReference type="AlphaFoldDB" id="A0A1B9G103"/>
<accession>A0A1B9G103</accession>
<dbReference type="EMBL" id="CP144545">
    <property type="protein sequence ID" value="WVW84541.1"/>
    <property type="molecule type" value="Genomic_DNA"/>
</dbReference>
<dbReference type="Proteomes" id="UP000092730">
    <property type="component" value="Chromosome 5"/>
</dbReference>
<evidence type="ECO:0000313" key="2">
    <source>
        <dbReference type="EMBL" id="WVW84541.1"/>
    </source>
</evidence>
<keyword evidence="3" id="KW-1185">Reference proteome</keyword>
<organism evidence="1">
    <name type="scientific">Kwoniella bestiolae CBS 10118</name>
    <dbReference type="NCBI Taxonomy" id="1296100"/>
    <lineage>
        <taxon>Eukaryota</taxon>
        <taxon>Fungi</taxon>
        <taxon>Dikarya</taxon>
        <taxon>Basidiomycota</taxon>
        <taxon>Agaricomycotina</taxon>
        <taxon>Tremellomycetes</taxon>
        <taxon>Tremellales</taxon>
        <taxon>Cryptococcaceae</taxon>
        <taxon>Kwoniella</taxon>
    </lineage>
</organism>
<dbReference type="KEGG" id="kbi:30210562"/>
<name>A0A1B9G103_9TREE</name>
<sequence length="331" mass="37920">MPVWIEEDTNPAFTIEETDSSEGDSLEEDMVDILARHGDLDQEEVVRKYGCLKRAQRGVVDHPAASVRSIVKAFTFREPSIGTSRNEDSIWDIIDRRRYANALKYKGLSEPTRDALLAAPVTCLMEPAQMDAYAKDCHDHLTALTLGSSIISDEDRLSIKQRFNLDFDDKNAENTLKIQFRRYVAAVEDEAVKDEKVKDEKVNIEISEMGQELYTLDVFSRITREIFDLSAKFGISLPGEPPSWTLVRLPVKTKLHAKESWKMISEAYSSDLTAPLRGETLAFEQENRMRLLADWPTWGEKGSRAEWMEKQIKEGNWEQIAPWLQRTKGFQ</sequence>
<protein>
    <submittedName>
        <fullName evidence="1">Uncharacterized protein</fullName>
    </submittedName>
</protein>
<reference evidence="1" key="1">
    <citation type="submission" date="2013-07" db="EMBL/GenBank/DDBJ databases">
        <title>The Genome Sequence of Cryptococcus bestiolae CBS10118.</title>
        <authorList>
            <consortium name="The Broad Institute Genome Sequencing Platform"/>
            <person name="Cuomo C."/>
            <person name="Litvintseva A."/>
            <person name="Chen Y."/>
            <person name="Heitman J."/>
            <person name="Sun S."/>
            <person name="Springer D."/>
            <person name="Dromer F."/>
            <person name="Young S.K."/>
            <person name="Zeng Q."/>
            <person name="Gargeya S."/>
            <person name="Fitzgerald M."/>
            <person name="Abouelleil A."/>
            <person name="Alvarado L."/>
            <person name="Berlin A.M."/>
            <person name="Chapman S.B."/>
            <person name="Dewar J."/>
            <person name="Goldberg J."/>
            <person name="Griggs A."/>
            <person name="Gujja S."/>
            <person name="Hansen M."/>
            <person name="Howarth C."/>
            <person name="Imamovic A."/>
            <person name="Larimer J."/>
            <person name="McCowan C."/>
            <person name="Murphy C."/>
            <person name="Pearson M."/>
            <person name="Priest M."/>
            <person name="Roberts A."/>
            <person name="Saif S."/>
            <person name="Shea T."/>
            <person name="Sykes S."/>
            <person name="Wortman J."/>
            <person name="Nusbaum C."/>
            <person name="Birren B."/>
        </authorList>
    </citation>
    <scope>NUCLEOTIDE SEQUENCE [LARGE SCALE GENOMIC DNA]</scope>
    <source>
        <strain evidence="1">CBS 10118</strain>
    </source>
</reference>
<gene>
    <name evidence="1" type="ORF">I302_06163</name>
    <name evidence="2" type="ORF">I302_106575</name>
</gene>
<reference evidence="2" key="4">
    <citation type="submission" date="2024-02" db="EMBL/GenBank/DDBJ databases">
        <title>Comparative genomics of Cryptococcus and Kwoniella reveals pathogenesis evolution and contrasting modes of karyotype evolution via chromosome fusion or intercentromeric recombination.</title>
        <authorList>
            <person name="Coelho M.A."/>
            <person name="David-Palma M."/>
            <person name="Shea T."/>
            <person name="Bowers K."/>
            <person name="McGinley-Smith S."/>
            <person name="Mohammad A.W."/>
            <person name="Gnirke A."/>
            <person name="Yurkov A.M."/>
            <person name="Nowrousian M."/>
            <person name="Sun S."/>
            <person name="Cuomo C.A."/>
            <person name="Heitman J."/>
        </authorList>
    </citation>
    <scope>NUCLEOTIDE SEQUENCE</scope>
    <source>
        <strain evidence="2">CBS 10118</strain>
    </source>
</reference>
<evidence type="ECO:0000313" key="3">
    <source>
        <dbReference type="Proteomes" id="UP000092730"/>
    </source>
</evidence>